<dbReference type="PANTHER" id="PTHR30354">
    <property type="entry name" value="GNT FAMILY GLUCONATE TRANSPORTER"/>
    <property type="match status" value="1"/>
</dbReference>
<sequence>MNASFLQVLISLIAGIAVIVILTSRYNIHAFFALMIACFVTGLGVGMLPAEIINTTKEGFGSIMRSLGFIIVLGTALGVLLEHTRSTQVMANYILKKTGEKHAALALSLTGFIVGLPVFCDSGYIVLNGLNKSLIKSTGLPAVVMSISLATGLYAVHCLLPPHPGAAAAASSIGADYGRLMLYGIAVAIPAMLTGYWWANKAGKNFVNTAFADTAEPDEAESEQPGVIQAFLPVIVPIVLIAAASFMHAYAANAVIKNILFLGDPAMALTIGILLAFFAKKKWHKNTVGSLLQEAAEKAGGILVIIAAGGAFGAILAATKIGDHFSNAVTLSSIGLLFPFLLTVVLKTAQGSSTVAIITAASIVQPLLAVLGLHTDAGKLIAVLAMGAGSMMISHANDAYFWVISRFSSVDMRAMLKVYSTATILMGIVSFFMTWLLSLLIL</sequence>
<dbReference type="RefSeq" id="WP_196990120.1">
    <property type="nucleotide sequence ID" value="NZ_JADWYR010000001.1"/>
</dbReference>
<proteinExistence type="predicted"/>
<reference evidence="2" key="1">
    <citation type="submission" date="2020-11" db="EMBL/GenBank/DDBJ databases">
        <title>Bacterial whole genome sequence for Panacibacter sp. DH6.</title>
        <authorList>
            <person name="Le V."/>
            <person name="Ko S."/>
            <person name="Ahn C.-Y."/>
            <person name="Oh H.-M."/>
        </authorList>
    </citation>
    <scope>NUCLEOTIDE SEQUENCE</scope>
    <source>
        <strain evidence="2">DH6</strain>
    </source>
</reference>
<feature type="transmembrane region" description="Helical" evidence="1">
    <location>
        <begin position="180"/>
        <end position="199"/>
    </location>
</feature>
<feature type="transmembrane region" description="Helical" evidence="1">
    <location>
        <begin position="299"/>
        <end position="318"/>
    </location>
</feature>
<organism evidence="2 3">
    <name type="scientific">Panacibacter microcysteis</name>
    <dbReference type="NCBI Taxonomy" id="2793269"/>
    <lineage>
        <taxon>Bacteria</taxon>
        <taxon>Pseudomonadati</taxon>
        <taxon>Bacteroidota</taxon>
        <taxon>Chitinophagia</taxon>
        <taxon>Chitinophagales</taxon>
        <taxon>Chitinophagaceae</taxon>
        <taxon>Panacibacter</taxon>
    </lineage>
</organism>
<keyword evidence="1" id="KW-0812">Transmembrane</keyword>
<feature type="transmembrane region" description="Helical" evidence="1">
    <location>
        <begin position="139"/>
        <end position="160"/>
    </location>
</feature>
<dbReference type="GO" id="GO:0005886">
    <property type="term" value="C:plasma membrane"/>
    <property type="evidence" value="ECO:0007669"/>
    <property type="project" value="TreeGrafter"/>
</dbReference>
<evidence type="ECO:0000313" key="3">
    <source>
        <dbReference type="Proteomes" id="UP000628448"/>
    </source>
</evidence>
<feature type="transmembrane region" description="Helical" evidence="1">
    <location>
        <begin position="6"/>
        <end position="23"/>
    </location>
</feature>
<name>A0A931E2X9_9BACT</name>
<feature type="transmembrane region" description="Helical" evidence="1">
    <location>
        <begin position="62"/>
        <end position="81"/>
    </location>
</feature>
<keyword evidence="3" id="KW-1185">Reference proteome</keyword>
<evidence type="ECO:0000256" key="1">
    <source>
        <dbReference type="SAM" id="Phobius"/>
    </source>
</evidence>
<dbReference type="InterPro" id="IPR003474">
    <property type="entry name" value="Glcn_transporter"/>
</dbReference>
<dbReference type="AlphaFoldDB" id="A0A931E2X9"/>
<dbReference type="Proteomes" id="UP000628448">
    <property type="component" value="Unassembled WGS sequence"/>
</dbReference>
<feature type="transmembrane region" description="Helical" evidence="1">
    <location>
        <begin position="422"/>
        <end position="441"/>
    </location>
</feature>
<dbReference type="EMBL" id="JADWYR010000001">
    <property type="protein sequence ID" value="MBG9376098.1"/>
    <property type="molecule type" value="Genomic_DNA"/>
</dbReference>
<feature type="transmembrane region" description="Helical" evidence="1">
    <location>
        <begin position="259"/>
        <end position="279"/>
    </location>
</feature>
<feature type="transmembrane region" description="Helical" evidence="1">
    <location>
        <begin position="227"/>
        <end position="247"/>
    </location>
</feature>
<keyword evidence="1" id="KW-0472">Membrane</keyword>
<keyword evidence="1" id="KW-1133">Transmembrane helix</keyword>
<accession>A0A931E2X9</accession>
<feature type="transmembrane region" description="Helical" evidence="1">
    <location>
        <begin position="325"/>
        <end position="346"/>
    </location>
</feature>
<gene>
    <name evidence="2" type="ORF">I5907_07625</name>
</gene>
<dbReference type="GO" id="GO:0015128">
    <property type="term" value="F:gluconate transmembrane transporter activity"/>
    <property type="evidence" value="ECO:0007669"/>
    <property type="project" value="InterPro"/>
</dbReference>
<feature type="transmembrane region" description="Helical" evidence="1">
    <location>
        <begin position="380"/>
        <end position="402"/>
    </location>
</feature>
<feature type="transmembrane region" description="Helical" evidence="1">
    <location>
        <begin position="30"/>
        <end position="50"/>
    </location>
</feature>
<feature type="transmembrane region" description="Helical" evidence="1">
    <location>
        <begin position="352"/>
        <end position="373"/>
    </location>
</feature>
<feature type="transmembrane region" description="Helical" evidence="1">
    <location>
        <begin position="102"/>
        <end position="127"/>
    </location>
</feature>
<protein>
    <submittedName>
        <fullName evidence="2">GntP family permease</fullName>
    </submittedName>
</protein>
<dbReference type="PANTHER" id="PTHR30354:SF11">
    <property type="entry name" value="PERMEASE"/>
    <property type="match status" value="1"/>
</dbReference>
<evidence type="ECO:0000313" key="2">
    <source>
        <dbReference type="EMBL" id="MBG9376098.1"/>
    </source>
</evidence>
<dbReference type="Pfam" id="PF02447">
    <property type="entry name" value="GntP_permease"/>
    <property type="match status" value="1"/>
</dbReference>
<comment type="caution">
    <text evidence="2">The sequence shown here is derived from an EMBL/GenBank/DDBJ whole genome shotgun (WGS) entry which is preliminary data.</text>
</comment>